<accession>A0A932M2C3</accession>
<protein>
    <submittedName>
        <fullName evidence="2">Type II toxin-antitoxin system VapC family toxin</fullName>
    </submittedName>
</protein>
<dbReference type="InterPro" id="IPR029060">
    <property type="entry name" value="PIN-like_dom_sf"/>
</dbReference>
<dbReference type="Proteomes" id="UP000741360">
    <property type="component" value="Unassembled WGS sequence"/>
</dbReference>
<organism evidence="2 3">
    <name type="scientific">Tectimicrobiota bacterium</name>
    <dbReference type="NCBI Taxonomy" id="2528274"/>
    <lineage>
        <taxon>Bacteria</taxon>
        <taxon>Pseudomonadati</taxon>
        <taxon>Nitrospinota/Tectimicrobiota group</taxon>
        <taxon>Candidatus Tectimicrobiota</taxon>
    </lineage>
</organism>
<dbReference type="InterPro" id="IPR051619">
    <property type="entry name" value="TypeII_TA_RNase_PINc/VapC"/>
</dbReference>
<feature type="domain" description="PIN" evidence="1">
    <location>
        <begin position="4"/>
        <end position="128"/>
    </location>
</feature>
<dbReference type="AlphaFoldDB" id="A0A932M2C3"/>
<proteinExistence type="predicted"/>
<comment type="caution">
    <text evidence="2">The sequence shown here is derived from an EMBL/GenBank/DDBJ whole genome shotgun (WGS) entry which is preliminary data.</text>
</comment>
<dbReference type="PANTHER" id="PTHR35901">
    <property type="entry name" value="RIBONUCLEASE VAPC3"/>
    <property type="match status" value="1"/>
</dbReference>
<gene>
    <name evidence="2" type="ORF">HYY65_15225</name>
</gene>
<evidence type="ECO:0000313" key="2">
    <source>
        <dbReference type="EMBL" id="MBI3016375.1"/>
    </source>
</evidence>
<dbReference type="PANTHER" id="PTHR35901:SF1">
    <property type="entry name" value="EXONUCLEASE VAPC9"/>
    <property type="match status" value="1"/>
</dbReference>
<dbReference type="Gene3D" id="3.40.50.1010">
    <property type="entry name" value="5'-nuclease"/>
    <property type="match status" value="1"/>
</dbReference>
<dbReference type="SUPFAM" id="SSF88723">
    <property type="entry name" value="PIN domain-like"/>
    <property type="match status" value="1"/>
</dbReference>
<dbReference type="Pfam" id="PF01850">
    <property type="entry name" value="PIN"/>
    <property type="match status" value="1"/>
</dbReference>
<sequence length="140" mass="15510">MKTLCDSSAFAKRYVDEKGSQEVDNVCRATSALALSVVCVPEIISALNRWVREKRLSRQEYIAAKSRLSEDVADAVIVNLTPAVIARSTFLLETNLLRAMDALHVACALEWGAELFVSCDDRQIKAAKRAGLRTRRIEIG</sequence>
<dbReference type="CDD" id="cd09874">
    <property type="entry name" value="PIN_MT3492-like"/>
    <property type="match status" value="1"/>
</dbReference>
<evidence type="ECO:0000259" key="1">
    <source>
        <dbReference type="Pfam" id="PF01850"/>
    </source>
</evidence>
<name>A0A932M2C3_UNCTE</name>
<dbReference type="EMBL" id="JACPSX010000294">
    <property type="protein sequence ID" value="MBI3016375.1"/>
    <property type="molecule type" value="Genomic_DNA"/>
</dbReference>
<evidence type="ECO:0000313" key="3">
    <source>
        <dbReference type="Proteomes" id="UP000741360"/>
    </source>
</evidence>
<dbReference type="InterPro" id="IPR002716">
    <property type="entry name" value="PIN_dom"/>
</dbReference>
<reference evidence="2" key="1">
    <citation type="submission" date="2020-07" db="EMBL/GenBank/DDBJ databases">
        <title>Huge and variable diversity of episymbiotic CPR bacteria and DPANN archaea in groundwater ecosystems.</title>
        <authorList>
            <person name="He C.Y."/>
            <person name="Keren R."/>
            <person name="Whittaker M."/>
            <person name="Farag I.F."/>
            <person name="Doudna J."/>
            <person name="Cate J.H.D."/>
            <person name="Banfield J.F."/>
        </authorList>
    </citation>
    <scope>NUCLEOTIDE SEQUENCE</scope>
    <source>
        <strain evidence="2">NC_groundwater_717_Ag_S-0.2um_59_8</strain>
    </source>
</reference>